<dbReference type="AlphaFoldDB" id="A0AAN0T3Z8"/>
<reference evidence="2" key="1">
    <citation type="submission" date="2015-01" db="EMBL/GenBank/DDBJ databases">
        <title>Comparative genome analysis of Bacillus coagulans HM-08, Clostridium butyricum HM-68, Bacillus subtilis HM-66 and Bacillus paralicheniformis BL-09.</title>
        <authorList>
            <person name="Zhang H."/>
        </authorList>
    </citation>
    <scope>NUCLEOTIDE SEQUENCE [LARGE SCALE GENOMIC DNA]</scope>
    <source>
        <strain evidence="2">HM-08</strain>
    </source>
</reference>
<accession>A0AAN0T3Z8</accession>
<organism evidence="1 2">
    <name type="scientific">Heyndrickxia coagulans</name>
    <name type="common">Weizmannia coagulans</name>
    <dbReference type="NCBI Taxonomy" id="1398"/>
    <lineage>
        <taxon>Bacteria</taxon>
        <taxon>Bacillati</taxon>
        <taxon>Bacillota</taxon>
        <taxon>Bacilli</taxon>
        <taxon>Bacillales</taxon>
        <taxon>Bacillaceae</taxon>
        <taxon>Heyndrickxia</taxon>
    </lineage>
</organism>
<name>A0AAN0T3Z8_HEYCO</name>
<sequence>MKRNACLLEKTSTIHAQYAKKSVCLNGQTFFHEQRHFEPY</sequence>
<proteinExistence type="predicted"/>
<dbReference type="Proteomes" id="UP000032024">
    <property type="component" value="Chromosome"/>
</dbReference>
<dbReference type="EMBL" id="CP010525">
    <property type="protein sequence ID" value="AJO21609.1"/>
    <property type="molecule type" value="Genomic_DNA"/>
</dbReference>
<evidence type="ECO:0000313" key="2">
    <source>
        <dbReference type="Proteomes" id="UP000032024"/>
    </source>
</evidence>
<evidence type="ECO:0000313" key="1">
    <source>
        <dbReference type="EMBL" id="AJO21609.1"/>
    </source>
</evidence>
<keyword evidence="2" id="KW-1185">Reference proteome</keyword>
<protein>
    <submittedName>
        <fullName evidence="1">Uncharacterized protein</fullName>
    </submittedName>
</protein>
<gene>
    <name evidence="1" type="ORF">SB48_HM08orf01255</name>
</gene>